<comment type="caution">
    <text evidence="3">The sequence shown here is derived from an EMBL/GenBank/DDBJ whole genome shotgun (WGS) entry which is preliminary data.</text>
</comment>
<accession>A0A9D2I3V4</accession>
<evidence type="ECO:0000259" key="2">
    <source>
        <dbReference type="Pfam" id="PF01882"/>
    </source>
</evidence>
<dbReference type="AlphaFoldDB" id="A0A9D2I3V4"/>
<evidence type="ECO:0000313" key="3">
    <source>
        <dbReference type="EMBL" id="HJA91552.1"/>
    </source>
</evidence>
<dbReference type="PANTHER" id="PTHR34351">
    <property type="entry name" value="SLR1927 PROTEIN-RELATED"/>
    <property type="match status" value="1"/>
</dbReference>
<reference evidence="3" key="1">
    <citation type="journal article" date="2021" name="PeerJ">
        <title>Extensive microbial diversity within the chicken gut microbiome revealed by metagenomics and culture.</title>
        <authorList>
            <person name="Gilroy R."/>
            <person name="Ravi A."/>
            <person name="Getino M."/>
            <person name="Pursley I."/>
            <person name="Horton D.L."/>
            <person name="Alikhan N.F."/>
            <person name="Baker D."/>
            <person name="Gharbi K."/>
            <person name="Hall N."/>
            <person name="Watson M."/>
            <person name="Adriaenssens E.M."/>
            <person name="Foster-Nyarko E."/>
            <person name="Jarju S."/>
            <person name="Secka A."/>
            <person name="Antonio M."/>
            <person name="Oren A."/>
            <person name="Chaudhuri R.R."/>
            <person name="La Ragione R."/>
            <person name="Hildebrand F."/>
            <person name="Pallen M.J."/>
        </authorList>
    </citation>
    <scope>NUCLEOTIDE SEQUENCE</scope>
    <source>
        <strain evidence="3">CHK179-7159</strain>
    </source>
</reference>
<reference evidence="3" key="2">
    <citation type="submission" date="2021-04" db="EMBL/GenBank/DDBJ databases">
        <authorList>
            <person name="Gilroy R."/>
        </authorList>
    </citation>
    <scope>NUCLEOTIDE SEQUENCE</scope>
    <source>
        <strain evidence="3">CHK179-7159</strain>
    </source>
</reference>
<dbReference type="Proteomes" id="UP000886858">
    <property type="component" value="Unassembled WGS sequence"/>
</dbReference>
<evidence type="ECO:0000256" key="1">
    <source>
        <dbReference type="SAM" id="Phobius"/>
    </source>
</evidence>
<name>A0A9D2I3V4_9FIRM</name>
<dbReference type="InterPro" id="IPR002881">
    <property type="entry name" value="DUF58"/>
</dbReference>
<organism evidence="3 4">
    <name type="scientific">Candidatus Eisenbergiella merdipullorum</name>
    <dbReference type="NCBI Taxonomy" id="2838553"/>
    <lineage>
        <taxon>Bacteria</taxon>
        <taxon>Bacillati</taxon>
        <taxon>Bacillota</taxon>
        <taxon>Clostridia</taxon>
        <taxon>Lachnospirales</taxon>
        <taxon>Lachnospiraceae</taxon>
        <taxon>Eisenbergiella</taxon>
    </lineage>
</organism>
<keyword evidence="1" id="KW-0472">Membrane</keyword>
<proteinExistence type="predicted"/>
<keyword evidence="1" id="KW-1133">Transmembrane helix</keyword>
<evidence type="ECO:0000313" key="4">
    <source>
        <dbReference type="Proteomes" id="UP000886858"/>
    </source>
</evidence>
<dbReference type="PANTHER" id="PTHR34351:SF1">
    <property type="entry name" value="SLR1927 PROTEIN"/>
    <property type="match status" value="1"/>
</dbReference>
<keyword evidence="1" id="KW-0812">Transmembrane</keyword>
<dbReference type="EMBL" id="DWYY01000003">
    <property type="protein sequence ID" value="HJA91552.1"/>
    <property type="molecule type" value="Genomic_DNA"/>
</dbReference>
<dbReference type="Pfam" id="PF01882">
    <property type="entry name" value="DUF58"/>
    <property type="match status" value="1"/>
</dbReference>
<sequence length="374" mass="43234">MKRAVFLLFIIFSFSIAGLYRYPPLLVLSAAEILILPFLFCLTLYFRKHLHLEPARRSGTAEKDTELECEIRIRNKGRLPVSRFGLRIRAWYDGTQTEAHRAVLYGGCDRGENILYFRVFAGHCGLMRIRLERLRVYDYLSLFFSGKRIREEITAAVFPNSGMLLMIPVSCGNAYGEPEQSQALAGRGDSHDEIRQIREYRMGDLSRYIHWNQSARTDTLWIREYERETEETADVFLIRGQSGPKKKGMRRKKREETLLERQDAFYELLSALLLGLLKQGVRPEVHWKDAEKGRVVSYPISDQEGCRELLLLLYRDGFPDGQAQAGSEKEADPEYGTEGFCLTSDLALYQNGKLIRRFSVQGLEQEMEEMTFPL</sequence>
<feature type="transmembrane region" description="Helical" evidence="1">
    <location>
        <begin position="27"/>
        <end position="46"/>
    </location>
</feature>
<gene>
    <name evidence="3" type="ORF">H9717_00250</name>
</gene>
<feature type="domain" description="DUF58" evidence="2">
    <location>
        <begin position="196"/>
        <end position="257"/>
    </location>
</feature>
<protein>
    <submittedName>
        <fullName evidence="3">DUF58 domain-containing protein</fullName>
    </submittedName>
</protein>